<gene>
    <name evidence="4" type="ORF">Cri9333_4449</name>
</gene>
<dbReference type="STRING" id="1173022.Cri9333_4449"/>
<sequence>MLNVNHIFTAFAEGLVSFSRKSGRQAWFVFLVAFSLIISLMTPMASYSQASQAMFNDIEGNWAQSCIEQLAQRKIISGYQDGSFKPNDPVTRVEFAVMISKALPKAPKVRSASKFVDIANNYWAAPAISYAYTTGFMSSVNDKVFNPTQKMSRVQVLTSLVNGLKYSPKNPVANTLNQAFSDASEIPANSKSAIAAATEKQLVVNYPDARKLKPAQLVTRGEIAAFLCQATGTTGLVSSRYIARATTPRVFQASVAPSSEIRGVWLTNIDSDVLFDRDRLSRGIERLHDLNFNTVYPVVWNCGYTLYPSGVADNIIGRSLHPEPGLRRRDILKEMVDKGHQQGMAVIPWFEFGFMAPADSGKLQCDPTSELTKRHPQWITNRRDGTTIWKEGPHDRLWLNPLHPGVQNFIKDLVVEMVRNYDIDGIQFDDHMGLPSDFGYDPFTVSLYKSEHNGQSPPSNPQNAEWLRWRADKITGFMAQLFRAIKDEKQKVIVSLSPNPQEFAYKSYLQDWESWERQGIVEELAIQLYRNDINRLIDDLERPEVKAARSHIPVAIGILTGTKPRPISISQIQEQVEAVRKRGFAGVSFFFYETLWNIANETPTERQAALKQMFPQLAQRPSLVKGWKPNTEAITK</sequence>
<protein>
    <recommendedName>
        <fullName evidence="3">SLH domain-containing protein</fullName>
    </recommendedName>
</protein>
<dbReference type="PATRIC" id="fig|1173022.3.peg.4805"/>
<organism evidence="4 5">
    <name type="scientific">Crinalium epipsammum PCC 9333</name>
    <dbReference type="NCBI Taxonomy" id="1173022"/>
    <lineage>
        <taxon>Bacteria</taxon>
        <taxon>Bacillati</taxon>
        <taxon>Cyanobacteriota</taxon>
        <taxon>Cyanophyceae</taxon>
        <taxon>Gomontiellales</taxon>
        <taxon>Gomontiellaceae</taxon>
        <taxon>Crinalium</taxon>
    </lineage>
</organism>
<dbReference type="EMBL" id="CP003620">
    <property type="protein sequence ID" value="AFZ15231.1"/>
    <property type="molecule type" value="Genomic_DNA"/>
</dbReference>
<keyword evidence="5" id="KW-1185">Reference proteome</keyword>
<dbReference type="PROSITE" id="PS51272">
    <property type="entry name" value="SLH"/>
    <property type="match status" value="3"/>
</dbReference>
<feature type="domain" description="SLH" evidence="3">
    <location>
        <begin position="114"/>
        <end position="174"/>
    </location>
</feature>
<name>K9W4W0_9CYAN</name>
<dbReference type="PANTHER" id="PTHR43405:SF1">
    <property type="entry name" value="GLYCOSYL HYDROLASE DIGH"/>
    <property type="match status" value="1"/>
</dbReference>
<reference evidence="4 5" key="1">
    <citation type="submission" date="2012-06" db="EMBL/GenBank/DDBJ databases">
        <title>Finished chromosome of genome of Crinalium epipsammum PCC 9333.</title>
        <authorList>
            <consortium name="US DOE Joint Genome Institute"/>
            <person name="Gugger M."/>
            <person name="Coursin T."/>
            <person name="Rippka R."/>
            <person name="Tandeau De Marsac N."/>
            <person name="Huntemann M."/>
            <person name="Wei C.-L."/>
            <person name="Han J."/>
            <person name="Detter J.C."/>
            <person name="Han C."/>
            <person name="Tapia R."/>
            <person name="Davenport K."/>
            <person name="Daligault H."/>
            <person name="Erkkila T."/>
            <person name="Gu W."/>
            <person name="Munk A.C.C."/>
            <person name="Teshima H."/>
            <person name="Xu Y."/>
            <person name="Chain P."/>
            <person name="Chen A."/>
            <person name="Krypides N."/>
            <person name="Mavromatis K."/>
            <person name="Markowitz V."/>
            <person name="Szeto E."/>
            <person name="Ivanova N."/>
            <person name="Mikhailova N."/>
            <person name="Ovchinnikova G."/>
            <person name="Pagani I."/>
            <person name="Pati A."/>
            <person name="Goodwin L."/>
            <person name="Peters L."/>
            <person name="Pitluck S."/>
            <person name="Woyke T."/>
            <person name="Kerfeld C."/>
        </authorList>
    </citation>
    <scope>NUCLEOTIDE SEQUENCE [LARGE SCALE GENOMIC DNA]</scope>
    <source>
        <strain evidence="4 5">PCC 9333</strain>
    </source>
</reference>
<dbReference type="Pfam" id="PF00395">
    <property type="entry name" value="SLH"/>
    <property type="match status" value="3"/>
</dbReference>
<dbReference type="eggNOG" id="COG1649">
    <property type="taxonomic scope" value="Bacteria"/>
</dbReference>
<keyword evidence="1" id="KW-0732">Signal</keyword>
<dbReference type="Pfam" id="PF02638">
    <property type="entry name" value="GHL10"/>
    <property type="match status" value="1"/>
</dbReference>
<keyword evidence="2" id="KW-1133">Transmembrane helix</keyword>
<dbReference type="InterPro" id="IPR017853">
    <property type="entry name" value="GH"/>
</dbReference>
<dbReference type="HOGENOM" id="CLU_487333_0_0_3"/>
<evidence type="ECO:0000313" key="5">
    <source>
        <dbReference type="Proteomes" id="UP000010472"/>
    </source>
</evidence>
<accession>K9W4W0</accession>
<evidence type="ECO:0000256" key="1">
    <source>
        <dbReference type="ARBA" id="ARBA00022729"/>
    </source>
</evidence>
<dbReference type="AlphaFoldDB" id="K9W4W0"/>
<dbReference type="PANTHER" id="PTHR43405">
    <property type="entry name" value="GLYCOSYL HYDROLASE DIGH"/>
    <property type="match status" value="1"/>
</dbReference>
<dbReference type="RefSeq" id="WP_015205324.1">
    <property type="nucleotide sequence ID" value="NC_019753.1"/>
</dbReference>
<evidence type="ECO:0000256" key="2">
    <source>
        <dbReference type="SAM" id="Phobius"/>
    </source>
</evidence>
<feature type="transmembrane region" description="Helical" evidence="2">
    <location>
        <begin position="27"/>
        <end position="47"/>
    </location>
</feature>
<dbReference type="InterPro" id="IPR003790">
    <property type="entry name" value="GHL10"/>
</dbReference>
<dbReference type="Proteomes" id="UP000010472">
    <property type="component" value="Chromosome"/>
</dbReference>
<proteinExistence type="predicted"/>
<keyword evidence="2" id="KW-0812">Transmembrane</keyword>
<feature type="domain" description="SLH" evidence="3">
    <location>
        <begin position="50"/>
        <end position="113"/>
    </location>
</feature>
<dbReference type="InterPro" id="IPR052177">
    <property type="entry name" value="Divisome_Glycosyl_Hydrolase"/>
</dbReference>
<dbReference type="SUPFAM" id="SSF51445">
    <property type="entry name" value="(Trans)glycosidases"/>
    <property type="match status" value="1"/>
</dbReference>
<dbReference type="OrthoDB" id="580981at2"/>
<dbReference type="Gene3D" id="3.20.20.80">
    <property type="entry name" value="Glycosidases"/>
    <property type="match status" value="1"/>
</dbReference>
<evidence type="ECO:0000313" key="4">
    <source>
        <dbReference type="EMBL" id="AFZ15231.1"/>
    </source>
</evidence>
<evidence type="ECO:0000259" key="3">
    <source>
        <dbReference type="PROSITE" id="PS51272"/>
    </source>
</evidence>
<keyword evidence="2" id="KW-0472">Membrane</keyword>
<dbReference type="KEGG" id="cep:Cri9333_4449"/>
<feature type="domain" description="SLH" evidence="3">
    <location>
        <begin position="177"/>
        <end position="241"/>
    </location>
</feature>
<dbReference type="InterPro" id="IPR001119">
    <property type="entry name" value="SLH_dom"/>
</dbReference>